<sequence>MNYKKLRILRLHFPPRSYFEDCPEELLDKVLPSLENLKIFTICNSEIDSFGIHSLISTTLTHCPKLTSVGHFDSVMATDFIKAKSDKSHTGCLRLKKCFWRLWNAVNLYIDEMKCLTCNPVFLS</sequence>
<name>A0AAV4PN02_CAEEX</name>
<comment type="caution">
    <text evidence="1">The sequence shown here is derived from an EMBL/GenBank/DDBJ whole genome shotgun (WGS) entry which is preliminary data.</text>
</comment>
<evidence type="ECO:0000313" key="2">
    <source>
        <dbReference type="Proteomes" id="UP001054945"/>
    </source>
</evidence>
<reference evidence="1 2" key="1">
    <citation type="submission" date="2021-06" db="EMBL/GenBank/DDBJ databases">
        <title>Caerostris extrusa draft genome.</title>
        <authorList>
            <person name="Kono N."/>
            <person name="Arakawa K."/>
        </authorList>
    </citation>
    <scope>NUCLEOTIDE SEQUENCE [LARGE SCALE GENOMIC DNA]</scope>
</reference>
<dbReference type="AlphaFoldDB" id="A0AAV4PN02"/>
<dbReference type="Proteomes" id="UP001054945">
    <property type="component" value="Unassembled WGS sequence"/>
</dbReference>
<keyword evidence="2" id="KW-1185">Reference proteome</keyword>
<protein>
    <submittedName>
        <fullName evidence="1">Uncharacterized protein</fullName>
    </submittedName>
</protein>
<organism evidence="1 2">
    <name type="scientific">Caerostris extrusa</name>
    <name type="common">Bark spider</name>
    <name type="synonym">Caerostris bankana</name>
    <dbReference type="NCBI Taxonomy" id="172846"/>
    <lineage>
        <taxon>Eukaryota</taxon>
        <taxon>Metazoa</taxon>
        <taxon>Ecdysozoa</taxon>
        <taxon>Arthropoda</taxon>
        <taxon>Chelicerata</taxon>
        <taxon>Arachnida</taxon>
        <taxon>Araneae</taxon>
        <taxon>Araneomorphae</taxon>
        <taxon>Entelegynae</taxon>
        <taxon>Araneoidea</taxon>
        <taxon>Araneidae</taxon>
        <taxon>Caerostris</taxon>
    </lineage>
</organism>
<evidence type="ECO:0000313" key="1">
    <source>
        <dbReference type="EMBL" id="GIX98782.1"/>
    </source>
</evidence>
<accession>A0AAV4PN02</accession>
<dbReference type="EMBL" id="BPLR01004962">
    <property type="protein sequence ID" value="GIX98782.1"/>
    <property type="molecule type" value="Genomic_DNA"/>
</dbReference>
<proteinExistence type="predicted"/>
<gene>
    <name evidence="1" type="ORF">CEXT_311121</name>
</gene>